<keyword evidence="4" id="KW-1185">Reference proteome</keyword>
<keyword evidence="1" id="KW-0472">Membrane</keyword>
<evidence type="ECO:0000313" key="3">
    <source>
        <dbReference type="EnsemblPlants" id="KRH52331"/>
    </source>
</evidence>
<gene>
    <name evidence="2" type="ORF">GLYMA_06G062200</name>
</gene>
<evidence type="ECO:0000256" key="1">
    <source>
        <dbReference type="SAM" id="Phobius"/>
    </source>
</evidence>
<dbReference type="PaxDb" id="3847-GLYMA06G06540.1"/>
<evidence type="ECO:0000313" key="2">
    <source>
        <dbReference type="EMBL" id="KRH52331.1"/>
    </source>
</evidence>
<name>K7KTE0_SOYBN</name>
<dbReference type="HOGENOM" id="CLU_2982934_0_0_1"/>
<keyword evidence="1" id="KW-0812">Transmembrane</keyword>
<reference evidence="2 3" key="1">
    <citation type="journal article" date="2010" name="Nature">
        <title>Genome sequence of the palaeopolyploid soybean.</title>
        <authorList>
            <person name="Schmutz J."/>
            <person name="Cannon S.B."/>
            <person name="Schlueter J."/>
            <person name="Ma J."/>
            <person name="Mitros T."/>
            <person name="Nelson W."/>
            <person name="Hyten D.L."/>
            <person name="Song Q."/>
            <person name="Thelen J.J."/>
            <person name="Cheng J."/>
            <person name="Xu D."/>
            <person name="Hellsten U."/>
            <person name="May G.D."/>
            <person name="Yu Y."/>
            <person name="Sakurai T."/>
            <person name="Umezawa T."/>
            <person name="Bhattacharyya M.K."/>
            <person name="Sandhu D."/>
            <person name="Valliyodan B."/>
            <person name="Lindquist E."/>
            <person name="Peto M."/>
            <person name="Grant D."/>
            <person name="Shu S."/>
            <person name="Goodstein D."/>
            <person name="Barry K."/>
            <person name="Futrell-Griggs M."/>
            <person name="Abernathy B."/>
            <person name="Du J."/>
            <person name="Tian Z."/>
            <person name="Zhu L."/>
            <person name="Gill N."/>
            <person name="Joshi T."/>
            <person name="Libault M."/>
            <person name="Sethuraman A."/>
            <person name="Zhang X.-C."/>
            <person name="Shinozaki K."/>
            <person name="Nguyen H.T."/>
            <person name="Wing R.A."/>
            <person name="Cregan P."/>
            <person name="Specht J."/>
            <person name="Grimwood J."/>
            <person name="Rokhsar D."/>
            <person name="Stacey G."/>
            <person name="Shoemaker R.C."/>
            <person name="Jackson S.A."/>
        </authorList>
    </citation>
    <scope>NUCLEOTIDE SEQUENCE</scope>
    <source>
        <strain evidence="3">cv. Williams 82</strain>
        <tissue evidence="2">Callus</tissue>
    </source>
</reference>
<proteinExistence type="predicted"/>
<protein>
    <submittedName>
        <fullName evidence="2 3">Uncharacterized protein</fullName>
    </submittedName>
</protein>
<accession>K7KTE0</accession>
<reference evidence="2" key="3">
    <citation type="submission" date="2018-07" db="EMBL/GenBank/DDBJ databases">
        <title>WGS assembly of Glycine max.</title>
        <authorList>
            <person name="Schmutz J."/>
            <person name="Cannon S."/>
            <person name="Schlueter J."/>
            <person name="Ma J."/>
            <person name="Mitros T."/>
            <person name="Nelson W."/>
            <person name="Hyten D."/>
            <person name="Song Q."/>
            <person name="Thelen J."/>
            <person name="Cheng J."/>
            <person name="Xu D."/>
            <person name="Hellsten U."/>
            <person name="May G."/>
            <person name="Yu Y."/>
            <person name="Sakurai T."/>
            <person name="Umezawa T."/>
            <person name="Bhattacharyya M."/>
            <person name="Sandhu D."/>
            <person name="Valliyodan B."/>
            <person name="Lindquist E."/>
            <person name="Peto M."/>
            <person name="Grant D."/>
            <person name="Shu S."/>
            <person name="Goodstein D."/>
            <person name="Barry K."/>
            <person name="Futrell-Griggs M."/>
            <person name="Abernathy B."/>
            <person name="Du J."/>
            <person name="Tian Z."/>
            <person name="Zhu L."/>
            <person name="Gill N."/>
            <person name="Joshi T."/>
            <person name="Libault M."/>
            <person name="Sethuraman A."/>
            <person name="Zhang X."/>
            <person name="Shinozaki K."/>
            <person name="Nguyen H."/>
            <person name="Wing R."/>
            <person name="Cregan P."/>
            <person name="Specht J."/>
            <person name="Grimwood J."/>
            <person name="Rokhsar D."/>
            <person name="Stacey G."/>
            <person name="Shoemaker R."/>
            <person name="Jackson S."/>
        </authorList>
    </citation>
    <scope>NUCLEOTIDE SEQUENCE</scope>
    <source>
        <tissue evidence="2">Callus</tissue>
    </source>
</reference>
<dbReference type="Proteomes" id="UP000008827">
    <property type="component" value="Chromosome 6"/>
</dbReference>
<dbReference type="InParanoid" id="K7KTE0"/>
<feature type="transmembrane region" description="Helical" evidence="1">
    <location>
        <begin position="21"/>
        <end position="42"/>
    </location>
</feature>
<dbReference type="AlphaFoldDB" id="K7KTE0"/>
<dbReference type="EnsemblPlants" id="KRH52331">
    <property type="protein sequence ID" value="KRH52331"/>
    <property type="gene ID" value="GLYMA_06G062200"/>
</dbReference>
<keyword evidence="1" id="KW-1133">Transmembrane helix</keyword>
<dbReference type="EMBL" id="CM000839">
    <property type="protein sequence ID" value="KRH52331.1"/>
    <property type="molecule type" value="Genomic_DNA"/>
</dbReference>
<reference evidence="3" key="2">
    <citation type="submission" date="2018-02" db="UniProtKB">
        <authorList>
            <consortium name="EnsemblPlants"/>
        </authorList>
    </citation>
    <scope>IDENTIFICATION</scope>
    <source>
        <strain evidence="3">Williams 82</strain>
    </source>
</reference>
<organism evidence="2">
    <name type="scientific">Glycine max</name>
    <name type="common">Soybean</name>
    <name type="synonym">Glycine hispida</name>
    <dbReference type="NCBI Taxonomy" id="3847"/>
    <lineage>
        <taxon>Eukaryota</taxon>
        <taxon>Viridiplantae</taxon>
        <taxon>Streptophyta</taxon>
        <taxon>Embryophyta</taxon>
        <taxon>Tracheophyta</taxon>
        <taxon>Spermatophyta</taxon>
        <taxon>Magnoliopsida</taxon>
        <taxon>eudicotyledons</taxon>
        <taxon>Gunneridae</taxon>
        <taxon>Pentapetalae</taxon>
        <taxon>rosids</taxon>
        <taxon>fabids</taxon>
        <taxon>Fabales</taxon>
        <taxon>Fabaceae</taxon>
        <taxon>Papilionoideae</taxon>
        <taxon>50 kb inversion clade</taxon>
        <taxon>NPAAA clade</taxon>
        <taxon>indigoferoid/millettioid clade</taxon>
        <taxon>Phaseoleae</taxon>
        <taxon>Glycine</taxon>
        <taxon>Glycine subgen. Soja</taxon>
    </lineage>
</organism>
<evidence type="ECO:0000313" key="4">
    <source>
        <dbReference type="Proteomes" id="UP000008827"/>
    </source>
</evidence>
<dbReference type="Gramene" id="KRH52331">
    <property type="protein sequence ID" value="KRH52331"/>
    <property type="gene ID" value="GLYMA_06G062200"/>
</dbReference>
<sequence length="58" mass="6500">MVTVSNNFAFLGHLSQFSQNLACFIGINLLISVCVGCLELYFCHLKMPSTLLIFRFAI</sequence>